<dbReference type="PROSITE" id="PS51450">
    <property type="entry name" value="LRR"/>
    <property type="match status" value="1"/>
</dbReference>
<keyword evidence="1" id="KW-0433">Leucine-rich repeat</keyword>
<dbReference type="SMART" id="SM00369">
    <property type="entry name" value="LRR_TYP"/>
    <property type="match status" value="5"/>
</dbReference>
<feature type="chain" id="PRO_5034469736" evidence="3">
    <location>
        <begin position="19"/>
        <end position="425"/>
    </location>
</feature>
<dbReference type="PANTHER" id="PTHR48051">
    <property type="match status" value="1"/>
</dbReference>
<protein>
    <submittedName>
        <fullName evidence="4">Leucine rich repeats and calponin homology domain containing 3</fullName>
    </submittedName>
</protein>
<proteinExistence type="predicted"/>
<dbReference type="Pfam" id="PF13855">
    <property type="entry name" value="LRR_8"/>
    <property type="match status" value="2"/>
</dbReference>
<keyword evidence="3" id="KW-0732">Signal</keyword>
<reference evidence="4" key="1">
    <citation type="submission" date="2025-08" db="UniProtKB">
        <authorList>
            <consortium name="Ensembl"/>
        </authorList>
    </citation>
    <scope>IDENTIFICATION</scope>
</reference>
<dbReference type="GeneTree" id="ENSGT00940000158330"/>
<evidence type="ECO:0000256" key="1">
    <source>
        <dbReference type="ARBA" id="ARBA00022614"/>
    </source>
</evidence>
<dbReference type="Gene3D" id="3.80.10.10">
    <property type="entry name" value="Ribonuclease Inhibitor"/>
    <property type="match status" value="2"/>
</dbReference>
<dbReference type="Ensembl" id="ENSLLTT00000020663.1">
    <property type="protein sequence ID" value="ENSLLTP00000019922.1"/>
    <property type="gene ID" value="ENSLLTG00000014951.1"/>
</dbReference>
<feature type="signal peptide" evidence="3">
    <location>
        <begin position="1"/>
        <end position="18"/>
    </location>
</feature>
<dbReference type="Proteomes" id="UP000694406">
    <property type="component" value="Unplaced"/>
</dbReference>
<dbReference type="GO" id="GO:0005829">
    <property type="term" value="C:cytosol"/>
    <property type="evidence" value="ECO:0007669"/>
    <property type="project" value="Ensembl"/>
</dbReference>
<accession>A0A8C5SMU5</accession>
<gene>
    <name evidence="4" type="primary">LRCH3</name>
</gene>
<dbReference type="InterPro" id="IPR050216">
    <property type="entry name" value="LRR_domain-containing"/>
</dbReference>
<evidence type="ECO:0000256" key="2">
    <source>
        <dbReference type="ARBA" id="ARBA00022737"/>
    </source>
</evidence>
<evidence type="ECO:0000313" key="4">
    <source>
        <dbReference type="Ensembl" id="ENSLLTP00000019922.1"/>
    </source>
</evidence>
<dbReference type="InterPro" id="IPR003591">
    <property type="entry name" value="Leu-rich_rpt_typical-subtyp"/>
</dbReference>
<dbReference type="AlphaFoldDB" id="A0A8C5SMU5"/>
<dbReference type="SMART" id="SM00364">
    <property type="entry name" value="LRR_BAC"/>
    <property type="match status" value="4"/>
</dbReference>
<dbReference type="SUPFAM" id="SSF52058">
    <property type="entry name" value="L domain-like"/>
    <property type="match status" value="1"/>
</dbReference>
<dbReference type="FunFam" id="3.80.10.10:FF:000007">
    <property type="entry name" value="Leucine-rich repeat and calponin homology domain-containing protein 1 isoform 3"/>
    <property type="match status" value="1"/>
</dbReference>
<keyword evidence="2" id="KW-0677">Repeat</keyword>
<dbReference type="InterPro" id="IPR032675">
    <property type="entry name" value="LRR_dom_sf"/>
</dbReference>
<sequence>MFLLSLGWISNFLLLLFQDLSRNRLSELPQEACLFVSLESLNLYQNCIRYIPEAILNLQSLTFLNISRNQLSTLPVHLCNLPLKVLIASNNKLVSIPEEIGQLRHLMELDVSCNEIQTVPPQIGNLNSLRDLNIRRNHLVHLPEELAELPLIRLDFSCNKITTIPVCYRNLRHLQTITLDNNPLQSPPAQICIKGKIHIFKYLNMEACKVVPDLPDYDRRPIGFGSCHEDLYSSRPYGALDSGFNSVDSGDKRWSGNEPTDEFSDLPLRVAEITKEQRLRRESHYQEHRGNSLVTNGGVEQDLDQIDFIDSCATEEEEEEVRQAKCPESDSLSTQFMAYIEQRRISHEVTLPFLIVGGSGSGGIQKIFTTGSAWWAWRGGYGRGKYTAKSPFPLHPTNLLSSSVLLCKQPKKTQPISWDLMGGRE</sequence>
<name>A0A8C5SMU5_LATLA</name>
<reference evidence="4" key="2">
    <citation type="submission" date="2025-09" db="UniProtKB">
        <authorList>
            <consortium name="Ensembl"/>
        </authorList>
    </citation>
    <scope>IDENTIFICATION</scope>
</reference>
<dbReference type="PANTHER" id="PTHR48051:SF44">
    <property type="entry name" value="LEUCINE RICH REPEATS AND CALPONIN HOMOLOGY DOMAIN CONTAINING 3"/>
    <property type="match status" value="1"/>
</dbReference>
<keyword evidence="5" id="KW-1185">Reference proteome</keyword>
<dbReference type="GO" id="GO:0032185">
    <property type="term" value="P:septin cytoskeleton organization"/>
    <property type="evidence" value="ECO:0007669"/>
    <property type="project" value="Ensembl"/>
</dbReference>
<dbReference type="InterPro" id="IPR001611">
    <property type="entry name" value="Leu-rich_rpt"/>
</dbReference>
<evidence type="ECO:0000256" key="3">
    <source>
        <dbReference type="SAM" id="SignalP"/>
    </source>
</evidence>
<organism evidence="4 5">
    <name type="scientific">Laticauda laticaudata</name>
    <name type="common">Blue-ringed sea krait</name>
    <name type="synonym">Blue-lipped sea krait</name>
    <dbReference type="NCBI Taxonomy" id="8630"/>
    <lineage>
        <taxon>Eukaryota</taxon>
        <taxon>Metazoa</taxon>
        <taxon>Chordata</taxon>
        <taxon>Craniata</taxon>
        <taxon>Vertebrata</taxon>
        <taxon>Euteleostomi</taxon>
        <taxon>Lepidosauria</taxon>
        <taxon>Squamata</taxon>
        <taxon>Bifurcata</taxon>
        <taxon>Unidentata</taxon>
        <taxon>Episquamata</taxon>
        <taxon>Toxicofera</taxon>
        <taxon>Serpentes</taxon>
        <taxon>Colubroidea</taxon>
        <taxon>Elapidae</taxon>
        <taxon>Laticaudinae</taxon>
        <taxon>Laticauda</taxon>
    </lineage>
</organism>
<evidence type="ECO:0000313" key="5">
    <source>
        <dbReference type="Proteomes" id="UP000694406"/>
    </source>
</evidence>